<dbReference type="Proteomes" id="UP001497522">
    <property type="component" value="Chromosome 8"/>
</dbReference>
<reference evidence="1" key="1">
    <citation type="submission" date="2024-03" db="EMBL/GenBank/DDBJ databases">
        <authorList>
            <consortium name="ELIXIR-Norway"/>
            <consortium name="Elixir Norway"/>
        </authorList>
    </citation>
    <scope>NUCLEOTIDE SEQUENCE</scope>
</reference>
<keyword evidence="2" id="KW-1185">Reference proteome</keyword>
<accession>A0ABP1BZD8</accession>
<name>A0ABP1BZD8_9BRYO</name>
<gene>
    <name evidence="1" type="ORF">CSSPJE1EN2_LOCUS23198</name>
</gene>
<proteinExistence type="predicted"/>
<evidence type="ECO:0000313" key="1">
    <source>
        <dbReference type="EMBL" id="CAK9881842.1"/>
    </source>
</evidence>
<dbReference type="EMBL" id="OZ023709">
    <property type="protein sequence ID" value="CAK9881842.1"/>
    <property type="molecule type" value="Genomic_DNA"/>
</dbReference>
<protein>
    <submittedName>
        <fullName evidence="1">Uncharacterized protein</fullName>
    </submittedName>
</protein>
<organism evidence="1 2">
    <name type="scientific">Sphagnum jensenii</name>
    <dbReference type="NCBI Taxonomy" id="128206"/>
    <lineage>
        <taxon>Eukaryota</taxon>
        <taxon>Viridiplantae</taxon>
        <taxon>Streptophyta</taxon>
        <taxon>Embryophyta</taxon>
        <taxon>Bryophyta</taxon>
        <taxon>Sphagnophytina</taxon>
        <taxon>Sphagnopsida</taxon>
        <taxon>Sphagnales</taxon>
        <taxon>Sphagnaceae</taxon>
        <taxon>Sphagnum</taxon>
    </lineage>
</organism>
<sequence length="139" mass="16232">MIGVVTDGERMNMGHIIGIQKQLVNLVTYDVTQIIAFLHEWREQRGVAVLFVVSDMWWVQVFAVAPGLELVHKMFYELQARLLLICQQCAYVNKLVINLQMVYELHCIDMDAEFGDLDALDNFQRFDWFVTFEALKLFV</sequence>
<evidence type="ECO:0000313" key="2">
    <source>
        <dbReference type="Proteomes" id="UP001497522"/>
    </source>
</evidence>